<dbReference type="RefSeq" id="WP_140473676.1">
    <property type="nucleotide sequence ID" value="NZ_RCZD01000008.1"/>
</dbReference>
<dbReference type="EMBL" id="RCZD01000008">
    <property type="protein sequence ID" value="TPG59949.1"/>
    <property type="molecule type" value="Genomic_DNA"/>
</dbReference>
<keyword evidence="2" id="KW-1185">Reference proteome</keyword>
<proteinExistence type="predicted"/>
<dbReference type="AlphaFoldDB" id="A0A502GCY3"/>
<evidence type="ECO:0000313" key="2">
    <source>
        <dbReference type="Proteomes" id="UP000317663"/>
    </source>
</evidence>
<comment type="caution">
    <text evidence="1">The sequence shown here is derived from an EMBL/GenBank/DDBJ whole genome shotgun (WGS) entry which is preliminary data.</text>
</comment>
<dbReference type="Proteomes" id="UP000317663">
    <property type="component" value="Unassembled WGS sequence"/>
</dbReference>
<protein>
    <submittedName>
        <fullName evidence="1">Uncharacterized protein</fullName>
    </submittedName>
</protein>
<evidence type="ECO:0000313" key="1">
    <source>
        <dbReference type="EMBL" id="TPG59949.1"/>
    </source>
</evidence>
<name>A0A502GCY3_9GAMM</name>
<gene>
    <name evidence="1" type="ORF">EAH77_15390</name>
</gene>
<organism evidence="1 2">
    <name type="scientific">Ewingella americana</name>
    <dbReference type="NCBI Taxonomy" id="41202"/>
    <lineage>
        <taxon>Bacteria</taxon>
        <taxon>Pseudomonadati</taxon>
        <taxon>Pseudomonadota</taxon>
        <taxon>Gammaproteobacteria</taxon>
        <taxon>Enterobacterales</taxon>
        <taxon>Yersiniaceae</taxon>
        <taxon>Ewingella</taxon>
    </lineage>
</organism>
<reference evidence="1 2" key="1">
    <citation type="journal article" date="2019" name="Environ. Microbiol.">
        <title>Species interactions and distinct microbial communities in high Arctic permafrost affected cryosols are associated with the CH4 and CO2 gas fluxes.</title>
        <authorList>
            <person name="Altshuler I."/>
            <person name="Hamel J."/>
            <person name="Turney S."/>
            <person name="Magnuson E."/>
            <person name="Levesque R."/>
            <person name="Greer C."/>
            <person name="Whyte L.G."/>
        </authorList>
    </citation>
    <scope>NUCLEOTIDE SEQUENCE [LARGE SCALE GENOMIC DNA]</scope>
    <source>
        <strain evidence="1 2">E4</strain>
    </source>
</reference>
<accession>A0A502GCY3</accession>
<sequence>MVTLAYPKHCKIIDTLKAEMHLKYMLNIDQQQVITLIRTACLNLNLTLRALKPHEVATYFNIKGEKCWAEERQDLTFTVEEASTLEEIFVTIIEKLKSISEGCTDAYCRAPAIMPLDNGGKLIQITIAPFKY</sequence>